<dbReference type="STRING" id="145388.A0A0D2KSX3"/>
<keyword evidence="1 2" id="KW-0175">Coiled coil</keyword>
<evidence type="ECO:0000256" key="3">
    <source>
        <dbReference type="SAM" id="MobiDB-lite"/>
    </source>
</evidence>
<dbReference type="InterPro" id="IPR033290">
    <property type="entry name" value="CCDC39"/>
</dbReference>
<reference evidence="4 5" key="1">
    <citation type="journal article" date="2013" name="BMC Genomics">
        <title>Reconstruction of the lipid metabolism for the microalga Monoraphidium neglectum from its genome sequence reveals characteristics suitable for biofuel production.</title>
        <authorList>
            <person name="Bogen C."/>
            <person name="Al-Dilaimi A."/>
            <person name="Albersmeier A."/>
            <person name="Wichmann J."/>
            <person name="Grundmann M."/>
            <person name="Rupp O."/>
            <person name="Lauersen K.J."/>
            <person name="Blifernez-Klassen O."/>
            <person name="Kalinowski J."/>
            <person name="Goesmann A."/>
            <person name="Mussgnug J.H."/>
            <person name="Kruse O."/>
        </authorList>
    </citation>
    <scope>NUCLEOTIDE SEQUENCE [LARGE SCALE GENOMIC DNA]</scope>
    <source>
        <strain evidence="4 5">SAG 48.87</strain>
    </source>
</reference>
<feature type="compositionally biased region" description="Basic and acidic residues" evidence="3">
    <location>
        <begin position="356"/>
        <end position="375"/>
    </location>
</feature>
<feature type="coiled-coil region" evidence="2">
    <location>
        <begin position="377"/>
        <end position="474"/>
    </location>
</feature>
<feature type="coiled-coil region" evidence="2">
    <location>
        <begin position="32"/>
        <end position="129"/>
    </location>
</feature>
<accession>A0A0D2KSX3</accession>
<dbReference type="GeneID" id="25742232"/>
<gene>
    <name evidence="4" type="ORF">MNEG_9357</name>
</gene>
<dbReference type="GO" id="GO:0003341">
    <property type="term" value="P:cilium movement"/>
    <property type="evidence" value="ECO:0007669"/>
    <property type="project" value="InterPro"/>
</dbReference>
<dbReference type="PANTHER" id="PTHR18962">
    <property type="entry name" value="COILED-COIL DOMAIN-CONTAINING PROTEIN 39"/>
    <property type="match status" value="1"/>
</dbReference>
<keyword evidence="5" id="KW-1185">Reference proteome</keyword>
<dbReference type="Pfam" id="PF24161">
    <property type="entry name" value="CCDC39"/>
    <property type="match status" value="2"/>
</dbReference>
<dbReference type="GO" id="GO:0060285">
    <property type="term" value="P:cilium-dependent cell motility"/>
    <property type="evidence" value="ECO:0007669"/>
    <property type="project" value="TreeGrafter"/>
</dbReference>
<dbReference type="Proteomes" id="UP000054498">
    <property type="component" value="Unassembled WGS sequence"/>
</dbReference>
<evidence type="ECO:0000313" key="4">
    <source>
        <dbReference type="EMBL" id="KIY98608.1"/>
    </source>
</evidence>
<dbReference type="GO" id="GO:0036159">
    <property type="term" value="P:inner dynein arm assembly"/>
    <property type="evidence" value="ECO:0007669"/>
    <property type="project" value="InterPro"/>
</dbReference>
<sequence>MESLTDPPPEETPNDLGELGRSFLPPFANAENKALNLHIRQLEKQLEAVDISIEEHGGRITVMEEHLKNVRQEIAYTESRMDVERKEIETEAHLRIMAEKELARMRADIARLEKERAELTDRVHGLQQGIIRGSERLDQFRLAMSWNQEELEQWAAAEKAKEEDSRAVDDYRRQDEGKMKELGLAVEKLTREVAAKKDDLEAEVTETQAAQLQLDRAAEDYRRLHSERQQLIRQWDEAATAMRRRDAAIGAAGAAFAERRLALRRRKGELDARARLLEGEVAANRELEARIAHYEKEVVSCAAMGYLHGLLGPCFAVPPVASGGGVPVQLRFSAPHTAIAARMPRGGGRARRRLARRDSRGGEAAQREAHRAESGKLSELTHQVDLLKATLAKAANELSGQGATNEAARQGLEAKRLRLEAVRRRQAALKRQLEEGYGQLGGLEARVAQLEGVRRGEEGRLEGLQREVESLKKEQFRSGQALFALRQRERELISEISGELVLGD</sequence>
<feature type="region of interest" description="Disordered" evidence="3">
    <location>
        <begin position="1"/>
        <end position="21"/>
    </location>
</feature>
<evidence type="ECO:0000256" key="2">
    <source>
        <dbReference type="SAM" id="Coils"/>
    </source>
</evidence>
<proteinExistence type="predicted"/>
<name>A0A0D2KSX3_9CHLO</name>
<evidence type="ECO:0008006" key="6">
    <source>
        <dbReference type="Google" id="ProtNLM"/>
    </source>
</evidence>
<dbReference type="AlphaFoldDB" id="A0A0D2KSX3"/>
<dbReference type="OrthoDB" id="10259720at2759"/>
<dbReference type="KEGG" id="mng:MNEG_9357"/>
<dbReference type="PANTHER" id="PTHR18962:SF0">
    <property type="entry name" value="COILED-COIL DOMAIN-CONTAINING PROTEIN 39"/>
    <property type="match status" value="1"/>
</dbReference>
<evidence type="ECO:0000313" key="5">
    <source>
        <dbReference type="Proteomes" id="UP000054498"/>
    </source>
</evidence>
<evidence type="ECO:0000256" key="1">
    <source>
        <dbReference type="ARBA" id="ARBA00023054"/>
    </source>
</evidence>
<dbReference type="EMBL" id="KK102126">
    <property type="protein sequence ID" value="KIY98608.1"/>
    <property type="molecule type" value="Genomic_DNA"/>
</dbReference>
<protein>
    <recommendedName>
        <fullName evidence="6">Coiled-coil domain-containing protein 39</fullName>
    </recommendedName>
</protein>
<feature type="region of interest" description="Disordered" evidence="3">
    <location>
        <begin position="343"/>
        <end position="375"/>
    </location>
</feature>
<dbReference type="GO" id="GO:0005930">
    <property type="term" value="C:axoneme"/>
    <property type="evidence" value="ECO:0007669"/>
    <property type="project" value="InterPro"/>
</dbReference>
<organism evidence="4 5">
    <name type="scientific">Monoraphidium neglectum</name>
    <dbReference type="NCBI Taxonomy" id="145388"/>
    <lineage>
        <taxon>Eukaryota</taxon>
        <taxon>Viridiplantae</taxon>
        <taxon>Chlorophyta</taxon>
        <taxon>core chlorophytes</taxon>
        <taxon>Chlorophyceae</taxon>
        <taxon>CS clade</taxon>
        <taxon>Sphaeropleales</taxon>
        <taxon>Selenastraceae</taxon>
        <taxon>Monoraphidium</taxon>
    </lineage>
</organism>
<dbReference type="RefSeq" id="XP_013897628.1">
    <property type="nucleotide sequence ID" value="XM_014042174.1"/>
</dbReference>
<feature type="coiled-coil region" evidence="2">
    <location>
        <begin position="179"/>
        <end position="234"/>
    </location>
</feature>